<accession>A0A2G6E317</accession>
<keyword evidence="1" id="KW-0812">Transmembrane</keyword>
<proteinExistence type="predicted"/>
<feature type="transmembrane region" description="Helical" evidence="1">
    <location>
        <begin position="60"/>
        <end position="78"/>
    </location>
</feature>
<keyword evidence="1" id="KW-0472">Membrane</keyword>
<comment type="caution">
    <text evidence="2">The sequence shown here is derived from an EMBL/GenBank/DDBJ whole genome shotgun (WGS) entry which is preliminary data.</text>
</comment>
<dbReference type="Proteomes" id="UP000229740">
    <property type="component" value="Unassembled WGS sequence"/>
</dbReference>
<evidence type="ECO:0000256" key="1">
    <source>
        <dbReference type="SAM" id="Phobius"/>
    </source>
</evidence>
<sequence length="148" mass="16571">MDKITLFISQAINTLMLGRPVKTALGLVCGLCIHSFSIMFKSVLEGFSWLSGDIPMLNCLGLGLGLLYLPDIILNFVARDRFSENIREIFDMLEDAKKRGILSERKLNELGLETCRKVIANVSTHQVVISKDEAELKISGKQRKCQLN</sequence>
<gene>
    <name evidence="2" type="ORF">CSB45_11735</name>
</gene>
<keyword evidence="1" id="KW-1133">Transmembrane helix</keyword>
<organism evidence="2 3">
    <name type="scientific">candidate division KSB3 bacterium</name>
    <dbReference type="NCBI Taxonomy" id="2044937"/>
    <lineage>
        <taxon>Bacteria</taxon>
        <taxon>candidate division KSB3</taxon>
    </lineage>
</organism>
<protein>
    <submittedName>
        <fullName evidence="2">Uncharacterized protein</fullName>
    </submittedName>
</protein>
<dbReference type="EMBL" id="PDPS01000035">
    <property type="protein sequence ID" value="PID56347.1"/>
    <property type="molecule type" value="Genomic_DNA"/>
</dbReference>
<name>A0A2G6E317_9BACT</name>
<evidence type="ECO:0000313" key="3">
    <source>
        <dbReference type="Proteomes" id="UP000229740"/>
    </source>
</evidence>
<feature type="transmembrane region" description="Helical" evidence="1">
    <location>
        <begin position="21"/>
        <end position="40"/>
    </location>
</feature>
<evidence type="ECO:0000313" key="2">
    <source>
        <dbReference type="EMBL" id="PID56347.1"/>
    </source>
</evidence>
<reference evidence="2 3" key="1">
    <citation type="submission" date="2017-10" db="EMBL/GenBank/DDBJ databases">
        <title>Novel microbial diversity and functional potential in the marine mammal oral microbiome.</title>
        <authorList>
            <person name="Dudek N.K."/>
            <person name="Sun C.L."/>
            <person name="Burstein D."/>
            <person name="Kantor R.S."/>
            <person name="Aliaga Goltsman D.S."/>
            <person name="Bik E.M."/>
            <person name="Thomas B.C."/>
            <person name="Banfield J.F."/>
            <person name="Relman D.A."/>
        </authorList>
    </citation>
    <scope>NUCLEOTIDE SEQUENCE [LARGE SCALE GENOMIC DNA]</scope>
    <source>
        <strain evidence="2">DOLZORAL124_49_17</strain>
    </source>
</reference>
<dbReference type="AlphaFoldDB" id="A0A2G6E317"/>